<reference evidence="10" key="1">
    <citation type="submission" date="2018-05" db="EMBL/GenBank/DDBJ databases">
        <authorList>
            <person name="Lanie J.A."/>
            <person name="Ng W.-L."/>
            <person name="Kazmierczak K.M."/>
            <person name="Andrzejewski T.M."/>
            <person name="Davidsen T.M."/>
            <person name="Wayne K.J."/>
            <person name="Tettelin H."/>
            <person name="Glass J.I."/>
            <person name="Rusch D."/>
            <person name="Podicherti R."/>
            <person name="Tsui H.-C.T."/>
            <person name="Winkler M.E."/>
        </authorList>
    </citation>
    <scope>NUCLEOTIDE SEQUENCE</scope>
</reference>
<dbReference type="Gene3D" id="3.40.50.10860">
    <property type="entry name" value="Leucine Dehydrogenase, chain A, domain 1"/>
    <property type="match status" value="1"/>
</dbReference>
<evidence type="ECO:0000256" key="5">
    <source>
        <dbReference type="ARBA" id="ARBA00022857"/>
    </source>
</evidence>
<dbReference type="Pfam" id="PF02882">
    <property type="entry name" value="THF_DHG_CYH_C"/>
    <property type="match status" value="1"/>
</dbReference>
<dbReference type="GO" id="GO:0004488">
    <property type="term" value="F:methylenetetrahydrofolate dehydrogenase (NADP+) activity"/>
    <property type="evidence" value="ECO:0007669"/>
    <property type="project" value="InterPro"/>
</dbReference>
<dbReference type="InterPro" id="IPR036291">
    <property type="entry name" value="NAD(P)-bd_dom_sf"/>
</dbReference>
<keyword evidence="7" id="KW-0511">Multifunctional enzyme</keyword>
<evidence type="ECO:0000256" key="1">
    <source>
        <dbReference type="ARBA" id="ARBA00004777"/>
    </source>
</evidence>
<comment type="subunit">
    <text evidence="2">Homodimer.</text>
</comment>
<dbReference type="GO" id="GO:0005829">
    <property type="term" value="C:cytosol"/>
    <property type="evidence" value="ECO:0007669"/>
    <property type="project" value="TreeGrafter"/>
</dbReference>
<sequence length="297" mass="31810">MPNQVIDGRTVAAAMLEGVLSDVDALRQDGWIPQLVSIRIGDSPAVDLYVRNQKRNADKVGIQFVEKHFPVNISEAEVHATILNLNVDPRVTGIILQRPIPENLPIKSLQTTIHPLKDVEGMHPASIGNIVYRELELGPCTAIAAVELLKSTGLSLEGLEVTVIGHSEIVGKPIAFLLMAEGATVTVCHHLTREVALHSRAADAVLIAVGRPGLLKGDMIRPGAAVIDIGINQVEGADGTLQVVGDCDYDSCRSVAGWITPVPGGVGPVTVAVLMRNTVVAARRLKDQYQEHMTDHL</sequence>
<feature type="domain" description="Tetrahydrofolate dehydrogenase/cyclohydrolase NAD(P)-binding" evidence="9">
    <location>
        <begin position="139"/>
        <end position="284"/>
    </location>
</feature>
<name>A0A381WR03_9ZZZZ</name>
<dbReference type="PANTHER" id="PTHR48099">
    <property type="entry name" value="C-1-TETRAHYDROFOLATE SYNTHASE, CYTOPLASMIC-RELATED"/>
    <property type="match status" value="1"/>
</dbReference>
<dbReference type="PANTHER" id="PTHR48099:SF5">
    <property type="entry name" value="C-1-TETRAHYDROFOLATE SYNTHASE, CYTOPLASMIC"/>
    <property type="match status" value="1"/>
</dbReference>
<gene>
    <name evidence="10" type="ORF">METZ01_LOCUS107656</name>
</gene>
<dbReference type="Gene3D" id="3.40.50.720">
    <property type="entry name" value="NAD(P)-binding Rossmann-like Domain"/>
    <property type="match status" value="1"/>
</dbReference>
<evidence type="ECO:0000256" key="4">
    <source>
        <dbReference type="ARBA" id="ARBA00022801"/>
    </source>
</evidence>
<dbReference type="InterPro" id="IPR020630">
    <property type="entry name" value="THF_DH/CycHdrlase_cat_dom"/>
</dbReference>
<dbReference type="EMBL" id="UINC01012564">
    <property type="protein sequence ID" value="SVA54802.1"/>
    <property type="molecule type" value="Genomic_DNA"/>
</dbReference>
<dbReference type="FunFam" id="3.40.50.720:FF:000006">
    <property type="entry name" value="Bifunctional protein FolD"/>
    <property type="match status" value="1"/>
</dbReference>
<keyword evidence="4" id="KW-0378">Hydrolase</keyword>
<protein>
    <recommendedName>
        <fullName evidence="11">Methenyltetrahydrofolate cyclohydrolase</fullName>
    </recommendedName>
</protein>
<dbReference type="Pfam" id="PF00763">
    <property type="entry name" value="THF_DHG_CYH"/>
    <property type="match status" value="1"/>
</dbReference>
<dbReference type="InterPro" id="IPR000672">
    <property type="entry name" value="THF_DH/CycHdrlase"/>
</dbReference>
<dbReference type="GO" id="GO:0035999">
    <property type="term" value="P:tetrahydrofolate interconversion"/>
    <property type="evidence" value="ECO:0007669"/>
    <property type="project" value="TreeGrafter"/>
</dbReference>
<accession>A0A381WR03</accession>
<dbReference type="InterPro" id="IPR020631">
    <property type="entry name" value="THF_DH/CycHdrlase_NAD-bd_dom"/>
</dbReference>
<dbReference type="AlphaFoldDB" id="A0A381WR03"/>
<organism evidence="10">
    <name type="scientific">marine metagenome</name>
    <dbReference type="NCBI Taxonomy" id="408172"/>
    <lineage>
        <taxon>unclassified sequences</taxon>
        <taxon>metagenomes</taxon>
        <taxon>ecological metagenomes</taxon>
    </lineage>
</organism>
<keyword evidence="3" id="KW-0554">One-carbon metabolism</keyword>
<evidence type="ECO:0000256" key="7">
    <source>
        <dbReference type="ARBA" id="ARBA00023268"/>
    </source>
</evidence>
<dbReference type="PRINTS" id="PR00085">
    <property type="entry name" value="THFDHDRGNASE"/>
</dbReference>
<proteinExistence type="inferred from homology"/>
<dbReference type="SUPFAM" id="SSF51735">
    <property type="entry name" value="NAD(P)-binding Rossmann-fold domains"/>
    <property type="match status" value="1"/>
</dbReference>
<dbReference type="SUPFAM" id="SSF53223">
    <property type="entry name" value="Aminoacid dehydrogenase-like, N-terminal domain"/>
    <property type="match status" value="1"/>
</dbReference>
<feature type="domain" description="Tetrahydrofolate dehydrogenase/cyclohydrolase catalytic" evidence="8">
    <location>
        <begin position="6"/>
        <end position="120"/>
    </location>
</feature>
<evidence type="ECO:0000259" key="9">
    <source>
        <dbReference type="Pfam" id="PF02882"/>
    </source>
</evidence>
<dbReference type="HAMAP" id="MF_01576">
    <property type="entry name" value="THF_DHG_CYH"/>
    <property type="match status" value="1"/>
</dbReference>
<evidence type="ECO:0000313" key="10">
    <source>
        <dbReference type="EMBL" id="SVA54802.1"/>
    </source>
</evidence>
<dbReference type="CDD" id="cd01080">
    <property type="entry name" value="NAD_bind_m-THF_DH_Cyclohyd"/>
    <property type="match status" value="1"/>
</dbReference>
<evidence type="ECO:0000259" key="8">
    <source>
        <dbReference type="Pfam" id="PF00763"/>
    </source>
</evidence>
<evidence type="ECO:0000256" key="6">
    <source>
        <dbReference type="ARBA" id="ARBA00023002"/>
    </source>
</evidence>
<dbReference type="InterPro" id="IPR046346">
    <property type="entry name" value="Aminoacid_DH-like_N_sf"/>
</dbReference>
<dbReference type="GO" id="GO:0004477">
    <property type="term" value="F:methenyltetrahydrofolate cyclohydrolase activity"/>
    <property type="evidence" value="ECO:0007669"/>
    <property type="project" value="TreeGrafter"/>
</dbReference>
<evidence type="ECO:0000256" key="2">
    <source>
        <dbReference type="ARBA" id="ARBA00011738"/>
    </source>
</evidence>
<comment type="pathway">
    <text evidence="1">One-carbon metabolism; tetrahydrofolate interconversion.</text>
</comment>
<keyword evidence="5" id="KW-0521">NADP</keyword>
<evidence type="ECO:0008006" key="11">
    <source>
        <dbReference type="Google" id="ProtNLM"/>
    </source>
</evidence>
<keyword evidence="6" id="KW-0560">Oxidoreductase</keyword>
<evidence type="ECO:0000256" key="3">
    <source>
        <dbReference type="ARBA" id="ARBA00022563"/>
    </source>
</evidence>